<reference evidence="7 8" key="1">
    <citation type="journal article" date="2021" name="MBio">
        <title>A New Model Trypanosomatid, Novymonas esmeraldas: Genomic Perception of Its 'Candidatus Pandoraea novymonadis' Endosymbiont.</title>
        <authorList>
            <person name="Zakharova A."/>
            <person name="Saura A."/>
            <person name="Butenko A."/>
            <person name="Podesvova L."/>
            <person name="Warmusova S."/>
            <person name="Kostygov A.Y."/>
            <person name="Nenarokova A."/>
            <person name="Lukes J."/>
            <person name="Opperdoes F.R."/>
            <person name="Yurchenko V."/>
        </authorList>
    </citation>
    <scope>NUCLEOTIDE SEQUENCE [LARGE SCALE GENOMIC DNA]</scope>
    <source>
        <strain evidence="7 8">E262AT.01</strain>
    </source>
</reference>
<evidence type="ECO:0000313" key="7">
    <source>
        <dbReference type="EMBL" id="KAK7199468.1"/>
    </source>
</evidence>
<dbReference type="Pfam" id="PF02991">
    <property type="entry name" value="ATG8"/>
    <property type="match status" value="1"/>
</dbReference>
<evidence type="ECO:0000256" key="3">
    <source>
        <dbReference type="ARBA" id="ARBA00023136"/>
    </source>
</evidence>
<dbReference type="SUPFAM" id="SSF54236">
    <property type="entry name" value="Ubiquitin-like"/>
    <property type="match status" value="1"/>
</dbReference>
<keyword evidence="8" id="KW-1185">Reference proteome</keyword>
<protein>
    <recommendedName>
        <fullName evidence="6">Autophagy-related protein</fullName>
    </recommendedName>
</protein>
<organism evidence="7 8">
    <name type="scientific">Novymonas esmeraldas</name>
    <dbReference type="NCBI Taxonomy" id="1808958"/>
    <lineage>
        <taxon>Eukaryota</taxon>
        <taxon>Discoba</taxon>
        <taxon>Euglenozoa</taxon>
        <taxon>Kinetoplastea</taxon>
        <taxon>Metakinetoplastina</taxon>
        <taxon>Trypanosomatida</taxon>
        <taxon>Trypanosomatidae</taxon>
        <taxon>Novymonas</taxon>
    </lineage>
</organism>
<dbReference type="GO" id="GO:0006914">
    <property type="term" value="P:autophagy"/>
    <property type="evidence" value="ECO:0007669"/>
    <property type="project" value="UniProtKB-KW"/>
</dbReference>
<keyword evidence="6" id="KW-0072">Autophagy</keyword>
<comment type="subcellular location">
    <subcellularLocation>
        <location evidence="1">Membrane</location>
    </subcellularLocation>
</comment>
<comment type="similarity">
    <text evidence="2 6">Belongs to the ATG8 family.</text>
</comment>
<name>A0AAW0EZV5_9TRYP</name>
<evidence type="ECO:0000256" key="5">
    <source>
        <dbReference type="PIRSR" id="PIRSR604241-50"/>
    </source>
</evidence>
<dbReference type="InterPro" id="IPR029071">
    <property type="entry name" value="Ubiquitin-like_domsf"/>
</dbReference>
<feature type="lipid moiety-binding region" description="Phosphatidylserine amidated glycine; alternate" evidence="5">
    <location>
        <position position="111"/>
    </location>
</feature>
<proteinExistence type="inferred from homology"/>
<dbReference type="AlphaFoldDB" id="A0AAW0EZV5"/>
<evidence type="ECO:0000256" key="6">
    <source>
        <dbReference type="RuleBase" id="RU004384"/>
    </source>
</evidence>
<dbReference type="EMBL" id="JAECZO010000421">
    <property type="protein sequence ID" value="KAK7199468.1"/>
    <property type="molecule type" value="Genomic_DNA"/>
</dbReference>
<dbReference type="InterPro" id="IPR004241">
    <property type="entry name" value="Atg8-like"/>
</dbReference>
<comment type="caution">
    <text evidence="7">The sequence shown here is derived from an EMBL/GenBank/DDBJ whole genome shotgun (WGS) entry which is preliminary data.</text>
</comment>
<evidence type="ECO:0000256" key="2">
    <source>
        <dbReference type="ARBA" id="ARBA00007293"/>
    </source>
</evidence>
<dbReference type="Gene3D" id="3.10.20.90">
    <property type="entry name" value="Phosphatidylinositol 3-kinase Catalytic Subunit, Chain A, domain 1"/>
    <property type="match status" value="1"/>
</dbReference>
<evidence type="ECO:0000256" key="1">
    <source>
        <dbReference type="ARBA" id="ARBA00004370"/>
    </source>
</evidence>
<dbReference type="Proteomes" id="UP001430356">
    <property type="component" value="Unassembled WGS sequence"/>
</dbReference>
<evidence type="ECO:0000256" key="4">
    <source>
        <dbReference type="ARBA" id="ARBA00023288"/>
    </source>
</evidence>
<gene>
    <name evidence="7" type="ORF">NESM_000923000</name>
</gene>
<dbReference type="PANTHER" id="PTHR10969">
    <property type="entry name" value="MICROTUBULE-ASSOCIATED PROTEINS 1A/1B LIGHT CHAIN 3-RELATED"/>
    <property type="match status" value="1"/>
</dbReference>
<sequence length="139" mass="14810">MSAYQTSNAVEVRRAECAHLQAKYPGHVAMVVEAAAAKSAKPHFLALPRDATVAELEAAVRTTIELTTRKLGILVCGCSPAPSTMLGDLYGLCRHDDGFLYVAYRGESILGAQQIPCMGSTDQYLQGVINNPDIIGSLS</sequence>
<keyword evidence="4 5" id="KW-0449">Lipoprotein</keyword>
<keyword evidence="3" id="KW-0472">Membrane</keyword>
<accession>A0AAW0EZV5</accession>
<evidence type="ECO:0000313" key="8">
    <source>
        <dbReference type="Proteomes" id="UP001430356"/>
    </source>
</evidence>
<dbReference type="GO" id="GO:0016020">
    <property type="term" value="C:membrane"/>
    <property type="evidence" value="ECO:0007669"/>
    <property type="project" value="UniProtKB-SubCell"/>
</dbReference>